<dbReference type="EMBL" id="JAOWLY010000006">
    <property type="protein sequence ID" value="MDG4983920.1"/>
    <property type="molecule type" value="Genomic_DNA"/>
</dbReference>
<evidence type="ECO:0000313" key="1">
    <source>
        <dbReference type="EMBL" id="MDG4983920.1"/>
    </source>
</evidence>
<dbReference type="AlphaFoldDB" id="A0A9X4NH27"/>
<name>A0A9X4NH27_9LACT</name>
<organism evidence="1 2">
    <name type="scientific">Lactococcus lactis</name>
    <dbReference type="NCBI Taxonomy" id="1358"/>
    <lineage>
        <taxon>Bacteria</taxon>
        <taxon>Bacillati</taxon>
        <taxon>Bacillota</taxon>
        <taxon>Bacilli</taxon>
        <taxon>Lactobacillales</taxon>
        <taxon>Streptococcaceae</taxon>
        <taxon>Lactococcus</taxon>
    </lineage>
</organism>
<protein>
    <submittedName>
        <fullName evidence="1">Uncharacterized protein</fullName>
    </submittedName>
</protein>
<reference evidence="1" key="1">
    <citation type="submission" date="2022-10" db="EMBL/GenBank/DDBJ databases">
        <authorList>
            <person name="Turner M.S."/>
            <person name="Huang W."/>
        </authorList>
    </citation>
    <scope>NUCLEOTIDE SEQUENCE</scope>
    <source>
        <strain evidence="1">3</strain>
    </source>
</reference>
<gene>
    <name evidence="1" type="ORF">OGZ51_07165</name>
</gene>
<dbReference type="RefSeq" id="WP_278228971.1">
    <property type="nucleotide sequence ID" value="NZ_JAOWLY010000006.1"/>
</dbReference>
<dbReference type="Proteomes" id="UP001152614">
    <property type="component" value="Unassembled WGS sequence"/>
</dbReference>
<evidence type="ECO:0000313" key="2">
    <source>
        <dbReference type="Proteomes" id="UP001152614"/>
    </source>
</evidence>
<proteinExistence type="predicted"/>
<reference evidence="1" key="2">
    <citation type="journal article" date="2023" name="Food Microbiol.">
        <title>Evaluation of the fermentation potential of lactic acid bacteria isolated from herbs, fruits and vegetables as starter cultures in nut-based milk alternatives.</title>
        <authorList>
            <person name="Huang W."/>
            <person name="Dong A."/>
            <person name="Pham H.T."/>
            <person name="Zhou C."/>
            <person name="Huo Z."/>
            <person name="Watjen A.P."/>
            <person name="Prakash S."/>
            <person name="Bang-Berthelsen C.H."/>
            <person name="Turner M.S."/>
        </authorList>
    </citation>
    <scope>NUCLEOTIDE SEQUENCE</scope>
    <source>
        <strain evidence="1">3</strain>
    </source>
</reference>
<sequence length="95" mass="10424">MAENKTKMKNLLMAQQEELGGVLQKLEGLGSIELNAGRELGNMIKNDLEFSDSHTLVELKKKSTSVALSLRNLATAVKSAKEALRLTEEALNKIK</sequence>
<comment type="caution">
    <text evidence="1">The sequence shown here is derived from an EMBL/GenBank/DDBJ whole genome shotgun (WGS) entry which is preliminary data.</text>
</comment>
<accession>A0A9X4NH27</accession>